<dbReference type="RefSeq" id="YP_009785068.1">
    <property type="nucleotide sequence ID" value="NC_047751.1"/>
</dbReference>
<protein>
    <submittedName>
        <fullName evidence="2">Uncharacterized protein</fullName>
    </submittedName>
</protein>
<reference evidence="2 3" key="1">
    <citation type="submission" date="2015-01" db="EMBL/GenBank/DDBJ databases">
        <title>Genomic characterization of bacteriophage ITL-1, lytic for Rasltonia solanacearum.</title>
        <authorList>
            <person name="Hernandez-Romano J."/>
            <person name="Martinez-Barnetche J."/>
            <person name="Tellez-Sosa J.M."/>
            <person name="Gomez-Barreto R.E."/>
            <person name="Teran-Leon I."/>
            <person name="Serrano-Plancarte R."/>
            <person name="Zavala-Padilla G."/>
            <person name="Estrada-Carrillo M."/>
        </authorList>
    </citation>
    <scope>NUCLEOTIDE SEQUENCE [LARGE SCALE GENOMIC DNA]</scope>
</reference>
<dbReference type="KEGG" id="vg:54975114"/>
<dbReference type="GeneID" id="54975114"/>
<sequence>MQSNIAQAHALNTPEANLMHRMAHIQRMEEMVHALTEEGTQARADLEAHVEALRREIHAVYRAEKQDQLRVQRAYAKPARVTPLPEDNGLPTLNGYQPTHEDTTMAVSGDLQAYVHEGKLGLHPHASWEGRLPEMEDGYKVPFAHSPIDGSPLVPVGLLARAWAAVKGVFQRAAH</sequence>
<keyword evidence="1" id="KW-0175">Coiled coil</keyword>
<accession>A0A0U1ZDV1</accession>
<dbReference type="Proteomes" id="UP000223875">
    <property type="component" value="Segment"/>
</dbReference>
<organism evidence="2 3">
    <name type="scientific">Ralstonia phage phiITL-1</name>
    <dbReference type="NCBI Taxonomy" id="1597967"/>
    <lineage>
        <taxon>Viruses</taxon>
        <taxon>Duplodnaviria</taxon>
        <taxon>Heunggongvirae</taxon>
        <taxon>Uroviricota</taxon>
        <taxon>Caudoviricetes</taxon>
        <taxon>Autographivirales</taxon>
        <taxon>Autotranscriptaviridae</taxon>
        <taxon>Serkorvirus</taxon>
        <taxon>Serkorvirus ITL1</taxon>
    </lineage>
</organism>
<proteinExistence type="predicted"/>
<dbReference type="EMBL" id="KP343639">
    <property type="protein sequence ID" value="AJT60815.1"/>
    <property type="molecule type" value="Genomic_DNA"/>
</dbReference>
<name>A0A0U1ZDV1_9CAUD</name>
<evidence type="ECO:0000256" key="1">
    <source>
        <dbReference type="SAM" id="Coils"/>
    </source>
</evidence>
<evidence type="ECO:0000313" key="3">
    <source>
        <dbReference type="Proteomes" id="UP000223875"/>
    </source>
</evidence>
<evidence type="ECO:0000313" key="2">
    <source>
        <dbReference type="EMBL" id="AJT60815.1"/>
    </source>
</evidence>
<keyword evidence="3" id="KW-1185">Reference proteome</keyword>
<feature type="coiled-coil region" evidence="1">
    <location>
        <begin position="25"/>
        <end position="63"/>
    </location>
</feature>